<evidence type="ECO:0000256" key="3">
    <source>
        <dbReference type="ARBA" id="ARBA00022525"/>
    </source>
</evidence>
<feature type="domain" description="GH29D-like beta-sandwich" evidence="7">
    <location>
        <begin position="241"/>
        <end position="303"/>
    </location>
</feature>
<keyword evidence="5" id="KW-0325">Glycoprotein</keyword>
<evidence type="ECO:0000256" key="1">
    <source>
        <dbReference type="ARBA" id="ARBA00004191"/>
    </source>
</evidence>
<organism evidence="8 9">
    <name type="scientific">Pendulispora rubella</name>
    <dbReference type="NCBI Taxonomy" id="2741070"/>
    <lineage>
        <taxon>Bacteria</taxon>
        <taxon>Pseudomonadati</taxon>
        <taxon>Myxococcota</taxon>
        <taxon>Myxococcia</taxon>
        <taxon>Myxococcales</taxon>
        <taxon>Sorangiineae</taxon>
        <taxon>Pendulisporaceae</taxon>
        <taxon>Pendulispora</taxon>
    </lineage>
</organism>
<dbReference type="PROSITE" id="PS51257">
    <property type="entry name" value="PROKAR_LIPOPROTEIN"/>
    <property type="match status" value="1"/>
</dbReference>
<gene>
    <name evidence="8" type="ORF">LVJ94_15080</name>
</gene>
<evidence type="ECO:0000313" key="9">
    <source>
        <dbReference type="Proteomes" id="UP001374803"/>
    </source>
</evidence>
<reference evidence="8" key="1">
    <citation type="submission" date="2021-12" db="EMBL/GenBank/DDBJ databases">
        <title>Discovery of the Pendulisporaceae a myxobacterial family with distinct sporulation behavior and unique specialized metabolism.</title>
        <authorList>
            <person name="Garcia R."/>
            <person name="Popoff A."/>
            <person name="Bader C.D."/>
            <person name="Loehr J."/>
            <person name="Walesch S."/>
            <person name="Walt C."/>
            <person name="Boldt J."/>
            <person name="Bunk B."/>
            <person name="Haeckl F.J.F.P.J."/>
            <person name="Gunesch A.P."/>
            <person name="Birkelbach J."/>
            <person name="Nuebel U."/>
            <person name="Pietschmann T."/>
            <person name="Bach T."/>
            <person name="Mueller R."/>
        </authorList>
    </citation>
    <scope>NUCLEOTIDE SEQUENCE</scope>
    <source>
        <strain evidence="8">MSr11367</strain>
    </source>
</reference>
<dbReference type="EMBL" id="CP089983">
    <property type="protein sequence ID" value="WXB08556.1"/>
    <property type="molecule type" value="Genomic_DNA"/>
</dbReference>
<keyword evidence="4" id="KW-0732">Signal</keyword>
<dbReference type="RefSeq" id="WP_394838228.1">
    <property type="nucleotide sequence ID" value="NZ_CP089929.1"/>
</dbReference>
<comment type="subcellular location">
    <subcellularLocation>
        <location evidence="1">Secreted</location>
        <location evidence="1">Cell wall</location>
    </subcellularLocation>
</comment>
<keyword evidence="2" id="KW-0134">Cell wall</keyword>
<feature type="domain" description="GH29D-like beta-sandwich" evidence="7">
    <location>
        <begin position="142"/>
        <end position="212"/>
    </location>
</feature>
<evidence type="ECO:0000256" key="2">
    <source>
        <dbReference type="ARBA" id="ARBA00022512"/>
    </source>
</evidence>
<dbReference type="InterPro" id="IPR051648">
    <property type="entry name" value="CWI-Assembly_Regulator"/>
</dbReference>
<dbReference type="PANTHER" id="PTHR31018">
    <property type="entry name" value="SPORULATION-SPECIFIC PROTEIN-RELATED"/>
    <property type="match status" value="1"/>
</dbReference>
<dbReference type="InterPro" id="IPR036941">
    <property type="entry name" value="Rcpt_L-dom_sf"/>
</dbReference>
<sequence>MAWRSLEMIAVAIMMVTASVGLMGCEEDASSSQQPDAGPPQDASPPQDAVATPEFQPGQGTFDAPQYVTLSTATAGATIHYTMDGSPPGATSAVYTAPLTIATTTTLNAIARKSGSPDSQVRTATYTIEIRPNTVAPVQFEPNAGNYSNDVSVTLSSATPGATICYTLDDSAPACSTEARCTSGTASDGSPVPVSKTATRIRATACKSGLHDATEIHADYTLTAEKPTFDPLPGAYDPSHPVPVNLATGTKGGEIHYTTDGTTPDCTSTPSFPGKGTIPAFVTDTTVQALTCKAGYAVSEVVTMTYWGETCVGYFYVTNHTQLEALSRCTEIIGTLNIVAEDVSDLAPLSRLKRAGNVYVRTSAPTLRSLHGLEALTAVDGDFAIMFNSGLRSLDGFSSLQTVGAVFTVSGNAILEWNEPGTLVSLGGFELEEPALKRITGFAALREIRGRFDMVKCDSLTEFAGMPALTTIGGDVRFEGNAVLERVTGFPNVREVGGDFSVGADHTPLHFLAFPNLTAIKGNVSVSYANTLVELDFASLETIHGHISIFNAPALTSLQGFRNVNHVQSLLLSGALGFANLKGLEHLTTIDAGLSVSKTTDLVDLSGLENLRSAGSLRIIDTMLQSLRGLEKLTTLTSPGFGISLQDNSELTDIGSLKALTKVGGEVDLTRNARLGSLSGLRSLESVGGAFRISECNALPNLAGLEALTSIGGNLTVSFNRPLVSVDGLSALAQLGGGFSMSDNQTLPTCQPANLANRLKSGGYTGTVDIRNNRGTGTCN</sequence>
<evidence type="ECO:0000256" key="4">
    <source>
        <dbReference type="ARBA" id="ARBA00022729"/>
    </source>
</evidence>
<dbReference type="SUPFAM" id="SSF52058">
    <property type="entry name" value="L domain-like"/>
    <property type="match status" value="4"/>
</dbReference>
<dbReference type="Gene3D" id="3.80.20.20">
    <property type="entry name" value="Receptor L-domain"/>
    <property type="match status" value="4"/>
</dbReference>
<evidence type="ECO:0000313" key="8">
    <source>
        <dbReference type="EMBL" id="WXB08556.1"/>
    </source>
</evidence>
<proteinExistence type="predicted"/>
<accession>A0ABZ2LCA1</accession>
<evidence type="ECO:0000259" key="7">
    <source>
        <dbReference type="Pfam" id="PF13290"/>
    </source>
</evidence>
<keyword evidence="3" id="KW-0964">Secreted</keyword>
<dbReference type="Proteomes" id="UP001374803">
    <property type="component" value="Chromosome"/>
</dbReference>
<feature type="region of interest" description="Disordered" evidence="6">
    <location>
        <begin position="26"/>
        <end position="64"/>
    </location>
</feature>
<feature type="domain" description="GH29D-like beta-sandwich" evidence="7">
    <location>
        <begin position="57"/>
        <end position="123"/>
    </location>
</feature>
<evidence type="ECO:0000256" key="5">
    <source>
        <dbReference type="ARBA" id="ARBA00023180"/>
    </source>
</evidence>
<dbReference type="Pfam" id="PF13290">
    <property type="entry name" value="CHB_HEX_C_1"/>
    <property type="match status" value="3"/>
</dbReference>
<name>A0ABZ2LCA1_9BACT</name>
<protein>
    <submittedName>
        <fullName evidence="8">Chitobiase/beta-hexosaminidase C-terminal domain-containing protein</fullName>
    </submittedName>
</protein>
<evidence type="ECO:0000256" key="6">
    <source>
        <dbReference type="SAM" id="MobiDB-lite"/>
    </source>
</evidence>
<dbReference type="PANTHER" id="PTHR31018:SF3">
    <property type="entry name" value="RECEPTOR PROTEIN-TYROSINE KINASE"/>
    <property type="match status" value="1"/>
</dbReference>
<dbReference type="InterPro" id="IPR059177">
    <property type="entry name" value="GH29D-like_dom"/>
</dbReference>
<keyword evidence="9" id="KW-1185">Reference proteome</keyword>